<gene>
    <name evidence="2" type="ORF">HETIRDRAFT_170846</name>
</gene>
<protein>
    <submittedName>
        <fullName evidence="2">Uncharacterized protein</fullName>
    </submittedName>
</protein>
<dbReference type="Proteomes" id="UP000030671">
    <property type="component" value="Unassembled WGS sequence"/>
</dbReference>
<evidence type="ECO:0000313" key="2">
    <source>
        <dbReference type="EMBL" id="ETW84349.1"/>
    </source>
</evidence>
<dbReference type="KEGG" id="hir:HETIRDRAFT_170846"/>
<evidence type="ECO:0000256" key="1">
    <source>
        <dbReference type="SAM" id="MobiDB-lite"/>
    </source>
</evidence>
<accession>W4KF57</accession>
<dbReference type="RefSeq" id="XP_009544030.1">
    <property type="nucleotide sequence ID" value="XM_009545735.1"/>
</dbReference>
<organism evidence="2 3">
    <name type="scientific">Heterobasidion irregulare (strain TC 32-1)</name>
    <dbReference type="NCBI Taxonomy" id="747525"/>
    <lineage>
        <taxon>Eukaryota</taxon>
        <taxon>Fungi</taxon>
        <taxon>Dikarya</taxon>
        <taxon>Basidiomycota</taxon>
        <taxon>Agaricomycotina</taxon>
        <taxon>Agaricomycetes</taxon>
        <taxon>Russulales</taxon>
        <taxon>Bondarzewiaceae</taxon>
        <taxon>Heterobasidion</taxon>
        <taxon>Heterobasidion annosum species complex</taxon>
    </lineage>
</organism>
<dbReference type="GeneID" id="20668309"/>
<sequence>MRTCGRASGWVSRGQRVSGSAGQSSGAGARAGAVRGQGWGSWSPAGYLR</sequence>
<feature type="compositionally biased region" description="Low complexity" evidence="1">
    <location>
        <begin position="11"/>
        <end position="36"/>
    </location>
</feature>
<evidence type="ECO:0000313" key="3">
    <source>
        <dbReference type="Proteomes" id="UP000030671"/>
    </source>
</evidence>
<dbReference type="InParanoid" id="W4KF57"/>
<feature type="region of interest" description="Disordered" evidence="1">
    <location>
        <begin position="1"/>
        <end position="49"/>
    </location>
</feature>
<dbReference type="HOGENOM" id="CLU_3143250_0_0_1"/>
<dbReference type="AlphaFoldDB" id="W4KF57"/>
<reference evidence="2 3" key="1">
    <citation type="journal article" date="2012" name="New Phytol.">
        <title>Insight into trade-off between wood decay and parasitism from the genome of a fungal forest pathogen.</title>
        <authorList>
            <person name="Olson A."/>
            <person name="Aerts A."/>
            <person name="Asiegbu F."/>
            <person name="Belbahri L."/>
            <person name="Bouzid O."/>
            <person name="Broberg A."/>
            <person name="Canback B."/>
            <person name="Coutinho P.M."/>
            <person name="Cullen D."/>
            <person name="Dalman K."/>
            <person name="Deflorio G."/>
            <person name="van Diepen L.T."/>
            <person name="Dunand C."/>
            <person name="Duplessis S."/>
            <person name="Durling M."/>
            <person name="Gonthier P."/>
            <person name="Grimwood J."/>
            <person name="Fossdal C.G."/>
            <person name="Hansson D."/>
            <person name="Henrissat B."/>
            <person name="Hietala A."/>
            <person name="Himmelstrand K."/>
            <person name="Hoffmeister D."/>
            <person name="Hogberg N."/>
            <person name="James T.Y."/>
            <person name="Karlsson M."/>
            <person name="Kohler A."/>
            <person name="Kues U."/>
            <person name="Lee Y.H."/>
            <person name="Lin Y.C."/>
            <person name="Lind M."/>
            <person name="Lindquist E."/>
            <person name="Lombard V."/>
            <person name="Lucas S."/>
            <person name="Lunden K."/>
            <person name="Morin E."/>
            <person name="Murat C."/>
            <person name="Park J."/>
            <person name="Raffaello T."/>
            <person name="Rouze P."/>
            <person name="Salamov A."/>
            <person name="Schmutz J."/>
            <person name="Solheim H."/>
            <person name="Stahlberg J."/>
            <person name="Velez H."/>
            <person name="de Vries R.P."/>
            <person name="Wiebenga A."/>
            <person name="Woodward S."/>
            <person name="Yakovlev I."/>
            <person name="Garbelotto M."/>
            <person name="Martin F."/>
            <person name="Grigoriev I.V."/>
            <person name="Stenlid J."/>
        </authorList>
    </citation>
    <scope>NUCLEOTIDE SEQUENCE [LARGE SCALE GENOMIC DNA]</scope>
    <source>
        <strain evidence="2 3">TC 32-1</strain>
    </source>
</reference>
<keyword evidence="3" id="KW-1185">Reference proteome</keyword>
<dbReference type="EMBL" id="KI925456">
    <property type="protein sequence ID" value="ETW84349.1"/>
    <property type="molecule type" value="Genomic_DNA"/>
</dbReference>
<name>W4KF57_HETIT</name>
<proteinExistence type="predicted"/>